<dbReference type="InterPro" id="IPR050250">
    <property type="entry name" value="Macrolide_Exporter_MacB"/>
</dbReference>
<reference evidence="10" key="2">
    <citation type="submission" date="2024-07" db="EMBL/GenBank/DDBJ databases">
        <title>Streptomyces haneummycinica sp. nov., a new antibiotic-producing actinobacterium isolated from marine sediment.</title>
        <authorList>
            <person name="Uemura M."/>
            <person name="Hamada M."/>
            <person name="Hirano S."/>
            <person name="Kobayashi K."/>
            <person name="Ohshiro T."/>
            <person name="Kobayashi T."/>
            <person name="Terahara T."/>
        </authorList>
    </citation>
    <scope>NUCLEOTIDE SEQUENCE</scope>
    <source>
        <strain evidence="10">KM77-8</strain>
    </source>
</reference>
<feature type="region of interest" description="Disordered" evidence="7">
    <location>
        <begin position="115"/>
        <end position="161"/>
    </location>
</feature>
<evidence type="ECO:0000256" key="4">
    <source>
        <dbReference type="ARBA" id="ARBA00022989"/>
    </source>
</evidence>
<dbReference type="EMBL" id="AP035768">
    <property type="protein sequence ID" value="BFO18749.1"/>
    <property type="molecule type" value="Genomic_DNA"/>
</dbReference>
<dbReference type="PANTHER" id="PTHR30572:SF4">
    <property type="entry name" value="ABC TRANSPORTER PERMEASE YTRF"/>
    <property type="match status" value="1"/>
</dbReference>
<name>A0AAT9HMI8_9ACTN</name>
<comment type="similarity">
    <text evidence="6">Belongs to the ABC-4 integral membrane protein family.</text>
</comment>
<reference evidence="10" key="1">
    <citation type="submission" date="2024-06" db="EMBL/GenBank/DDBJ databases">
        <authorList>
            <consortium name="consrtm"/>
            <person name="Uemura M."/>
            <person name="Terahara T."/>
        </authorList>
    </citation>
    <scope>NUCLEOTIDE SEQUENCE</scope>
    <source>
        <strain evidence="10">KM77-8</strain>
    </source>
</reference>
<evidence type="ECO:0000256" key="5">
    <source>
        <dbReference type="ARBA" id="ARBA00023136"/>
    </source>
</evidence>
<organism evidence="10">
    <name type="scientific">Streptomyces haneummycinicus</name>
    <dbReference type="NCBI Taxonomy" id="3074435"/>
    <lineage>
        <taxon>Bacteria</taxon>
        <taxon>Bacillati</taxon>
        <taxon>Actinomycetota</taxon>
        <taxon>Actinomycetes</taxon>
        <taxon>Kitasatosporales</taxon>
        <taxon>Streptomycetaceae</taxon>
        <taxon>Streptomyces</taxon>
    </lineage>
</organism>
<dbReference type="Pfam" id="PF02687">
    <property type="entry name" value="FtsX"/>
    <property type="match status" value="1"/>
</dbReference>
<feature type="compositionally biased region" description="Basic and acidic residues" evidence="7">
    <location>
        <begin position="143"/>
        <end position="161"/>
    </location>
</feature>
<evidence type="ECO:0000256" key="8">
    <source>
        <dbReference type="SAM" id="Phobius"/>
    </source>
</evidence>
<feature type="domain" description="ABC3 transporter permease C-terminal" evidence="9">
    <location>
        <begin position="36"/>
        <end position="109"/>
    </location>
</feature>
<accession>A0AAT9HMI8</accession>
<dbReference type="InterPro" id="IPR003838">
    <property type="entry name" value="ABC3_permease_C"/>
</dbReference>
<dbReference type="GO" id="GO:0005886">
    <property type="term" value="C:plasma membrane"/>
    <property type="evidence" value="ECO:0007669"/>
    <property type="project" value="UniProtKB-SubCell"/>
</dbReference>
<keyword evidence="3 8" id="KW-0812">Transmembrane</keyword>
<evidence type="ECO:0000256" key="1">
    <source>
        <dbReference type="ARBA" id="ARBA00004651"/>
    </source>
</evidence>
<evidence type="ECO:0000313" key="10">
    <source>
        <dbReference type="EMBL" id="BFO18749.1"/>
    </source>
</evidence>
<keyword evidence="4 8" id="KW-1133">Transmembrane helix</keyword>
<sequence>MADGADATTYTGDARGPAAQPEAAAARAFTLQVGGAFAGYAAMIVVFVVAGTVGLSVRHRRRDLALLRAVAATPGQLRRMLLAEVGLLAVAAVAVGVPVGLFATGYIRDELVSRTSCPTDSPSGEDAVRGGRAGRRRRRRSPLRVDRLPACHPDPAHRGAR</sequence>
<evidence type="ECO:0000256" key="3">
    <source>
        <dbReference type="ARBA" id="ARBA00022692"/>
    </source>
</evidence>
<gene>
    <name evidence="10" type="ORF">SHKM778_51370</name>
</gene>
<keyword evidence="5 8" id="KW-0472">Membrane</keyword>
<evidence type="ECO:0000256" key="6">
    <source>
        <dbReference type="ARBA" id="ARBA00038076"/>
    </source>
</evidence>
<evidence type="ECO:0000259" key="9">
    <source>
        <dbReference type="Pfam" id="PF02687"/>
    </source>
</evidence>
<comment type="subcellular location">
    <subcellularLocation>
        <location evidence="1">Cell membrane</location>
        <topology evidence="1">Multi-pass membrane protein</topology>
    </subcellularLocation>
</comment>
<dbReference type="AlphaFoldDB" id="A0AAT9HMI8"/>
<evidence type="ECO:0000256" key="7">
    <source>
        <dbReference type="SAM" id="MobiDB-lite"/>
    </source>
</evidence>
<proteinExistence type="inferred from homology"/>
<keyword evidence="2" id="KW-1003">Cell membrane</keyword>
<feature type="compositionally biased region" description="Basic residues" evidence="7">
    <location>
        <begin position="132"/>
        <end position="142"/>
    </location>
</feature>
<dbReference type="GO" id="GO:0022857">
    <property type="term" value="F:transmembrane transporter activity"/>
    <property type="evidence" value="ECO:0007669"/>
    <property type="project" value="TreeGrafter"/>
</dbReference>
<feature type="transmembrane region" description="Helical" evidence="8">
    <location>
        <begin position="37"/>
        <end position="57"/>
    </location>
</feature>
<evidence type="ECO:0000256" key="2">
    <source>
        <dbReference type="ARBA" id="ARBA00022475"/>
    </source>
</evidence>
<protein>
    <recommendedName>
        <fullName evidence="9">ABC3 transporter permease C-terminal domain-containing protein</fullName>
    </recommendedName>
</protein>
<dbReference type="PANTHER" id="PTHR30572">
    <property type="entry name" value="MEMBRANE COMPONENT OF TRANSPORTER-RELATED"/>
    <property type="match status" value="1"/>
</dbReference>
<feature type="transmembrane region" description="Helical" evidence="8">
    <location>
        <begin position="85"/>
        <end position="107"/>
    </location>
</feature>